<reference evidence="1" key="1">
    <citation type="submission" date="2014-09" db="EMBL/GenBank/DDBJ databases">
        <authorList>
            <person name="Magalhaes I.L.F."/>
            <person name="Oliveira U."/>
            <person name="Santos F.R."/>
            <person name="Vidigal T.H.D.A."/>
            <person name="Brescovit A.D."/>
            <person name="Santos A.J."/>
        </authorList>
    </citation>
    <scope>NUCLEOTIDE SEQUENCE</scope>
    <source>
        <tissue evidence="1">Shoot tissue taken approximately 20 cm above the soil surface</tissue>
    </source>
</reference>
<evidence type="ECO:0000313" key="1">
    <source>
        <dbReference type="EMBL" id="JAD39953.1"/>
    </source>
</evidence>
<reference evidence="1" key="2">
    <citation type="journal article" date="2015" name="Data Brief">
        <title>Shoot transcriptome of the giant reed, Arundo donax.</title>
        <authorList>
            <person name="Barrero R.A."/>
            <person name="Guerrero F.D."/>
            <person name="Moolhuijzen P."/>
            <person name="Goolsby J.A."/>
            <person name="Tidwell J."/>
            <person name="Bellgard S.E."/>
            <person name="Bellgard M.I."/>
        </authorList>
    </citation>
    <scope>NUCLEOTIDE SEQUENCE</scope>
    <source>
        <tissue evidence="1">Shoot tissue taken approximately 20 cm above the soil surface</tissue>
    </source>
</reference>
<sequence>MELLFSDLYSLKFNINLSLFPQSIFGS</sequence>
<accession>A0A0A8ZQG6</accession>
<dbReference type="EMBL" id="GBRH01257942">
    <property type="protein sequence ID" value="JAD39953.1"/>
    <property type="molecule type" value="Transcribed_RNA"/>
</dbReference>
<proteinExistence type="predicted"/>
<organism evidence="1">
    <name type="scientific">Arundo donax</name>
    <name type="common">Giant reed</name>
    <name type="synonym">Donax arundinaceus</name>
    <dbReference type="NCBI Taxonomy" id="35708"/>
    <lineage>
        <taxon>Eukaryota</taxon>
        <taxon>Viridiplantae</taxon>
        <taxon>Streptophyta</taxon>
        <taxon>Embryophyta</taxon>
        <taxon>Tracheophyta</taxon>
        <taxon>Spermatophyta</taxon>
        <taxon>Magnoliopsida</taxon>
        <taxon>Liliopsida</taxon>
        <taxon>Poales</taxon>
        <taxon>Poaceae</taxon>
        <taxon>PACMAD clade</taxon>
        <taxon>Arundinoideae</taxon>
        <taxon>Arundineae</taxon>
        <taxon>Arundo</taxon>
    </lineage>
</organism>
<dbReference type="AlphaFoldDB" id="A0A0A8ZQG6"/>
<protein>
    <submittedName>
        <fullName evidence="1">Uncharacterized protein</fullName>
    </submittedName>
</protein>
<name>A0A0A8ZQG6_ARUDO</name>